<keyword evidence="2" id="KW-1185">Reference proteome</keyword>
<dbReference type="EMBL" id="CP095073">
    <property type="protein sequence ID" value="UOQ44732.1"/>
    <property type="molecule type" value="Genomic_DNA"/>
</dbReference>
<accession>A0ABY4EMA1</accession>
<proteinExistence type="predicted"/>
<dbReference type="RefSeq" id="WP_244710927.1">
    <property type="nucleotide sequence ID" value="NZ_CP095073.1"/>
</dbReference>
<dbReference type="InterPro" id="IPR026988">
    <property type="entry name" value="YaaC-like"/>
</dbReference>
<gene>
    <name evidence="1" type="ORF">MUN89_01890</name>
</gene>
<dbReference type="Pfam" id="PF14175">
    <property type="entry name" value="YaaC"/>
    <property type="match status" value="2"/>
</dbReference>
<organism evidence="1 2">
    <name type="scientific">Halobacillus salinarum</name>
    <dbReference type="NCBI Taxonomy" id="2932257"/>
    <lineage>
        <taxon>Bacteria</taxon>
        <taxon>Bacillati</taxon>
        <taxon>Bacillota</taxon>
        <taxon>Bacilli</taxon>
        <taxon>Bacillales</taxon>
        <taxon>Bacillaceae</taxon>
        <taxon>Halobacillus</taxon>
    </lineage>
</organism>
<sequence>MRDNQTILAYLQVTAHTRPFLASCYERIENRRASQHAYNNAERFIYGLNLGDEYLQSSLHTPLSVQPLLLYYSLTHYLKSLLLTVDPGYPATAKVLAHGLSTRKRKRQHYRFLEDDIRIQPNGLFPYAARHLFAFETTEEKVSMDELLRPLPFMSWIYEYKNLQTDSTGEPWPELLAHFAILYNLSMLVRYEGEWWGEMEQLRDRDDYVFITQFLKESSNRIPLLIAEWLKGQFHQSGLEN</sequence>
<evidence type="ECO:0000313" key="2">
    <source>
        <dbReference type="Proteomes" id="UP000831787"/>
    </source>
</evidence>
<reference evidence="1 2" key="1">
    <citation type="submission" date="2022-04" db="EMBL/GenBank/DDBJ databases">
        <title>Halobacillus sp. isolated from saltern.</title>
        <authorList>
            <person name="Won M."/>
            <person name="Lee C.-M."/>
            <person name="Woen H.-Y."/>
            <person name="Kwon S.-W."/>
        </authorList>
    </citation>
    <scope>NUCLEOTIDE SEQUENCE [LARGE SCALE GENOMIC DNA]</scope>
    <source>
        <strain evidence="1 2">SSBR10-3</strain>
    </source>
</reference>
<protein>
    <submittedName>
        <fullName evidence="1">YaaC family protein</fullName>
    </submittedName>
</protein>
<dbReference type="Proteomes" id="UP000831787">
    <property type="component" value="Chromosome"/>
</dbReference>
<name>A0ABY4EMA1_9BACI</name>
<evidence type="ECO:0000313" key="1">
    <source>
        <dbReference type="EMBL" id="UOQ44732.1"/>
    </source>
</evidence>